<protein>
    <recommendedName>
        <fullName evidence="3">Endonuclease/exonuclease/phosphatase domain-containing protein</fullName>
    </recommendedName>
</protein>
<name>A0ABM1ZHX8_AEDAL</name>
<dbReference type="GeneID" id="134290228"/>
<sequence length="329" mass="36865">MAAEAPPPLLSTVLRCPHSFHLVRIDRCGSSGGGVAIALRSNINSHLLPSYQLKLLEAVGVEVSTTVVPITIIGAYCPKQDLEEGDYTILCLDAPTRLNRSGVHSILDVFLTNMPNNISKPVVHQNLSSDHFPVVAEVGNYHRIDWGRFQRCVDDNVDYEVHPQTPEDIDRQLHNIKAAISLAREQHVPKSRPAVPTHWSACFEKRYKSLCWKPLWKFTKILKTKSRSIPPLRPLDITSSVDRLIPPAEKAAEQGQHFISSHNIGQDIVSPHEAVINEHASNLHLIPNNFSEELEITADELTAYIKTSKTMKAPGFDNILNLELKNFWH</sequence>
<proteinExistence type="predicted"/>
<dbReference type="EnsemblMetazoa" id="AALFPA23_018683.R27413">
    <property type="protein sequence ID" value="AALFPA23_018683.P27413"/>
    <property type="gene ID" value="AALFPA23_018683"/>
</dbReference>
<evidence type="ECO:0008006" key="3">
    <source>
        <dbReference type="Google" id="ProtNLM"/>
    </source>
</evidence>
<organism evidence="1 2">
    <name type="scientific">Aedes albopictus</name>
    <name type="common">Asian tiger mosquito</name>
    <name type="synonym">Stegomyia albopicta</name>
    <dbReference type="NCBI Taxonomy" id="7160"/>
    <lineage>
        <taxon>Eukaryota</taxon>
        <taxon>Metazoa</taxon>
        <taxon>Ecdysozoa</taxon>
        <taxon>Arthropoda</taxon>
        <taxon>Hexapoda</taxon>
        <taxon>Insecta</taxon>
        <taxon>Pterygota</taxon>
        <taxon>Neoptera</taxon>
        <taxon>Endopterygota</taxon>
        <taxon>Diptera</taxon>
        <taxon>Nematocera</taxon>
        <taxon>Culicoidea</taxon>
        <taxon>Culicidae</taxon>
        <taxon>Culicinae</taxon>
        <taxon>Aedini</taxon>
        <taxon>Aedes</taxon>
        <taxon>Stegomyia</taxon>
    </lineage>
</organism>
<accession>A0ABM1ZHX8</accession>
<evidence type="ECO:0000313" key="1">
    <source>
        <dbReference type="EnsemblMetazoa" id="AALFPA23_018683.P27413"/>
    </source>
</evidence>
<dbReference type="SUPFAM" id="SSF56219">
    <property type="entry name" value="DNase I-like"/>
    <property type="match status" value="1"/>
</dbReference>
<dbReference type="RefSeq" id="XP_062713283.1">
    <property type="nucleotide sequence ID" value="XM_062857299.1"/>
</dbReference>
<keyword evidence="2" id="KW-1185">Reference proteome</keyword>
<dbReference type="InterPro" id="IPR036691">
    <property type="entry name" value="Endo/exonu/phosph_ase_sf"/>
</dbReference>
<evidence type="ECO:0000313" key="2">
    <source>
        <dbReference type="Proteomes" id="UP000069940"/>
    </source>
</evidence>
<reference evidence="2" key="1">
    <citation type="journal article" date="2015" name="Proc. Natl. Acad. Sci. U.S.A.">
        <title>Genome sequence of the Asian Tiger mosquito, Aedes albopictus, reveals insights into its biology, genetics, and evolution.</title>
        <authorList>
            <person name="Chen X.G."/>
            <person name="Jiang X."/>
            <person name="Gu J."/>
            <person name="Xu M."/>
            <person name="Wu Y."/>
            <person name="Deng Y."/>
            <person name="Zhang C."/>
            <person name="Bonizzoni M."/>
            <person name="Dermauw W."/>
            <person name="Vontas J."/>
            <person name="Armbruster P."/>
            <person name="Huang X."/>
            <person name="Yang Y."/>
            <person name="Zhang H."/>
            <person name="He W."/>
            <person name="Peng H."/>
            <person name="Liu Y."/>
            <person name="Wu K."/>
            <person name="Chen J."/>
            <person name="Lirakis M."/>
            <person name="Topalis P."/>
            <person name="Van Leeuwen T."/>
            <person name="Hall A.B."/>
            <person name="Jiang X."/>
            <person name="Thorpe C."/>
            <person name="Mueller R.L."/>
            <person name="Sun C."/>
            <person name="Waterhouse R.M."/>
            <person name="Yan G."/>
            <person name="Tu Z.J."/>
            <person name="Fang X."/>
            <person name="James A.A."/>
        </authorList>
    </citation>
    <scope>NUCLEOTIDE SEQUENCE [LARGE SCALE GENOMIC DNA]</scope>
    <source>
        <strain evidence="2">Foshan</strain>
    </source>
</reference>
<reference evidence="1" key="2">
    <citation type="submission" date="2025-05" db="UniProtKB">
        <authorList>
            <consortium name="EnsemblMetazoa"/>
        </authorList>
    </citation>
    <scope>IDENTIFICATION</scope>
    <source>
        <strain evidence="1">Foshan</strain>
    </source>
</reference>
<dbReference type="Proteomes" id="UP000069940">
    <property type="component" value="Unassembled WGS sequence"/>
</dbReference>